<accession>A0A5A7MKF4</accession>
<dbReference type="AlphaFoldDB" id="A0A5A7MKF4"/>
<dbReference type="SUPFAM" id="SSF56784">
    <property type="entry name" value="HAD-like"/>
    <property type="match status" value="1"/>
</dbReference>
<dbReference type="InterPro" id="IPR023214">
    <property type="entry name" value="HAD_sf"/>
</dbReference>
<dbReference type="InterPro" id="IPR023198">
    <property type="entry name" value="PGP-like_dom2"/>
</dbReference>
<proteinExistence type="inferred from homology"/>
<keyword evidence="8" id="KW-1185">Reference proteome</keyword>
<reference evidence="7 8" key="1">
    <citation type="submission" date="2019-09" db="EMBL/GenBank/DDBJ databases">
        <title>NBRP : Genome information of microbial organism related human and environment.</title>
        <authorList>
            <person name="Hattori M."/>
            <person name="Oshima K."/>
            <person name="Inaba H."/>
            <person name="Suda W."/>
            <person name="Sakamoto M."/>
            <person name="Iino T."/>
            <person name="Kitahara M."/>
            <person name="Oshida Y."/>
            <person name="Iida T."/>
            <person name="Kudo T."/>
            <person name="Itoh T."/>
            <person name="Ohkuma M."/>
        </authorList>
    </citation>
    <scope>NUCLEOTIDE SEQUENCE [LARGE SCALE GENOMIC DNA]</scope>
    <source>
        <strain evidence="5 7">Hi-2</strain>
        <strain evidence="6 8">Mie-1</strain>
    </source>
</reference>
<dbReference type="Gene3D" id="3.40.50.1000">
    <property type="entry name" value="HAD superfamily/HAD-like"/>
    <property type="match status" value="1"/>
</dbReference>
<evidence type="ECO:0000256" key="2">
    <source>
        <dbReference type="ARBA" id="ARBA00004818"/>
    </source>
</evidence>
<dbReference type="SFLD" id="SFLDG01135">
    <property type="entry name" value="C1.5.6:_HAD__Beta-PGM__Phospha"/>
    <property type="match status" value="1"/>
</dbReference>
<dbReference type="InterPro" id="IPR006439">
    <property type="entry name" value="HAD-SF_hydro_IA"/>
</dbReference>
<organism evidence="5 7">
    <name type="scientific">Iodidimonas gelatinilytica</name>
    <dbReference type="NCBI Taxonomy" id="1236966"/>
    <lineage>
        <taxon>Bacteria</taxon>
        <taxon>Pseudomonadati</taxon>
        <taxon>Pseudomonadota</taxon>
        <taxon>Alphaproteobacteria</taxon>
        <taxon>Iodidimonadales</taxon>
        <taxon>Iodidimonadaceae</taxon>
        <taxon>Iodidimonas</taxon>
    </lineage>
</organism>
<dbReference type="SFLD" id="SFLDG01129">
    <property type="entry name" value="C1.5:_HAD__Beta-PGM__Phosphata"/>
    <property type="match status" value="1"/>
</dbReference>
<comment type="pathway">
    <text evidence="2">Organic acid metabolism; glycolate biosynthesis; glycolate from 2-phosphoglycolate: step 1/1.</text>
</comment>
<dbReference type="EC" id="3.1.3.18" evidence="4"/>
<evidence type="ECO:0000313" key="6">
    <source>
        <dbReference type="EMBL" id="GER00198.1"/>
    </source>
</evidence>
<dbReference type="Gene3D" id="1.10.150.240">
    <property type="entry name" value="Putative phosphatase, domain 2"/>
    <property type="match status" value="1"/>
</dbReference>
<dbReference type="Pfam" id="PF13419">
    <property type="entry name" value="HAD_2"/>
    <property type="match status" value="1"/>
</dbReference>
<gene>
    <name evidence="5" type="primary">gph</name>
    <name evidence="5" type="ORF">JCM17844_01180</name>
    <name evidence="6" type="ORF">JCM17845_08210</name>
</gene>
<dbReference type="SFLD" id="SFLDS00003">
    <property type="entry name" value="Haloacid_Dehalogenase"/>
    <property type="match status" value="1"/>
</dbReference>
<dbReference type="Proteomes" id="UP000325187">
    <property type="component" value="Unassembled WGS sequence"/>
</dbReference>
<evidence type="ECO:0000313" key="7">
    <source>
        <dbReference type="Proteomes" id="UP000322084"/>
    </source>
</evidence>
<evidence type="ECO:0000313" key="8">
    <source>
        <dbReference type="Proteomes" id="UP000325187"/>
    </source>
</evidence>
<dbReference type="EMBL" id="BKCL01000001">
    <property type="protein sequence ID" value="GEQ96481.1"/>
    <property type="molecule type" value="Genomic_DNA"/>
</dbReference>
<dbReference type="InterPro" id="IPR041492">
    <property type="entry name" value="HAD_2"/>
</dbReference>
<comment type="similarity">
    <text evidence="3">Belongs to the HAD-like hydrolase superfamily. CbbY/CbbZ/Gph/YieH family.</text>
</comment>
<dbReference type="InterPro" id="IPR036412">
    <property type="entry name" value="HAD-like_sf"/>
</dbReference>
<evidence type="ECO:0000256" key="4">
    <source>
        <dbReference type="ARBA" id="ARBA00013078"/>
    </source>
</evidence>
<dbReference type="GO" id="GO:0005829">
    <property type="term" value="C:cytosol"/>
    <property type="evidence" value="ECO:0007669"/>
    <property type="project" value="TreeGrafter"/>
</dbReference>
<dbReference type="EMBL" id="BKCM01000003">
    <property type="protein sequence ID" value="GER00198.1"/>
    <property type="molecule type" value="Genomic_DNA"/>
</dbReference>
<dbReference type="NCBIfam" id="TIGR01549">
    <property type="entry name" value="HAD-SF-IA-v1"/>
    <property type="match status" value="1"/>
</dbReference>
<evidence type="ECO:0000256" key="1">
    <source>
        <dbReference type="ARBA" id="ARBA00000830"/>
    </source>
</evidence>
<dbReference type="PANTHER" id="PTHR43434">
    <property type="entry name" value="PHOSPHOGLYCOLATE PHOSPHATASE"/>
    <property type="match status" value="1"/>
</dbReference>
<dbReference type="GO" id="GO:0006281">
    <property type="term" value="P:DNA repair"/>
    <property type="evidence" value="ECO:0007669"/>
    <property type="project" value="TreeGrafter"/>
</dbReference>
<dbReference type="GO" id="GO:0008967">
    <property type="term" value="F:phosphoglycolate phosphatase activity"/>
    <property type="evidence" value="ECO:0007669"/>
    <property type="project" value="UniProtKB-EC"/>
</dbReference>
<dbReference type="NCBIfam" id="TIGR01509">
    <property type="entry name" value="HAD-SF-IA-v3"/>
    <property type="match status" value="1"/>
</dbReference>
<sequence>MSKKIFHVDTVIFDLDGTLVDTAPDLCAAMNHVLEGLRRPHLELQAVRHMVGHGVRKLIETGLNATGGIPQERDMDAEQALFLTHYRHNIARLSQPFPGALDLIKRLKDNDIALGLCTNKPQDLTVRLLDALDLHPYFSSVIGGDTLPHCKPHPMHINQVLHELGDQRDALMVGDTQTDVDAARASDIPVAVVSFGYSARPAIDLGADGVAESFAHLSQMIKIKTHRKTRR</sequence>
<dbReference type="RefSeq" id="WP_149999195.1">
    <property type="nucleotide sequence ID" value="NZ_BKCL01000001.1"/>
</dbReference>
<accession>A0A5A7MWG8</accession>
<dbReference type="PANTHER" id="PTHR43434:SF1">
    <property type="entry name" value="PHOSPHOGLYCOLATE PHOSPHATASE"/>
    <property type="match status" value="1"/>
</dbReference>
<dbReference type="Proteomes" id="UP000322084">
    <property type="component" value="Unassembled WGS sequence"/>
</dbReference>
<protein>
    <recommendedName>
        <fullName evidence="4">phosphoglycolate phosphatase</fullName>
        <ecNumber evidence="4">3.1.3.18</ecNumber>
    </recommendedName>
</protein>
<name>A0A5A7MKF4_9PROT</name>
<comment type="catalytic activity">
    <reaction evidence="1">
        <text>2-phosphoglycolate + H2O = glycolate + phosphate</text>
        <dbReference type="Rhea" id="RHEA:14369"/>
        <dbReference type="ChEBI" id="CHEBI:15377"/>
        <dbReference type="ChEBI" id="CHEBI:29805"/>
        <dbReference type="ChEBI" id="CHEBI:43474"/>
        <dbReference type="ChEBI" id="CHEBI:58033"/>
        <dbReference type="EC" id="3.1.3.18"/>
    </reaction>
</comment>
<comment type="caution">
    <text evidence="5">The sequence shown here is derived from an EMBL/GenBank/DDBJ whole genome shotgun (WGS) entry which is preliminary data.</text>
</comment>
<dbReference type="InterPro" id="IPR050155">
    <property type="entry name" value="HAD-like_hydrolase_sf"/>
</dbReference>
<evidence type="ECO:0000313" key="5">
    <source>
        <dbReference type="EMBL" id="GEQ96481.1"/>
    </source>
</evidence>
<evidence type="ECO:0000256" key="3">
    <source>
        <dbReference type="ARBA" id="ARBA00006171"/>
    </source>
</evidence>